<protein>
    <recommendedName>
        <fullName evidence="4">DUF3562 domain-containing protein</fullName>
    </recommendedName>
</protein>
<dbReference type="Proteomes" id="UP000255165">
    <property type="component" value="Unassembled WGS sequence"/>
</dbReference>
<comment type="caution">
    <text evidence="2">The sequence shown here is derived from an EMBL/GenBank/DDBJ whole genome shotgun (WGS) entry which is preliminary data.</text>
</comment>
<dbReference type="Pfam" id="PF12085">
    <property type="entry name" value="DUF3562"/>
    <property type="match status" value="1"/>
</dbReference>
<sequence>MRAQDEDQVVASISLKTGFPVEVAKECYLAALLELSADARVHIYLSLFAAKRAVALLRQASFEWKSQSSPDPETRRVASRAAPAAAPDDSVTPPPRRRPHAARASQAFMGFS</sequence>
<dbReference type="AlphaFoldDB" id="A0A370MWC1"/>
<evidence type="ECO:0000313" key="2">
    <source>
        <dbReference type="EMBL" id="RDJ97632.1"/>
    </source>
</evidence>
<name>A0A370MWC1_9BURK</name>
<feature type="compositionally biased region" description="Low complexity" evidence="1">
    <location>
        <begin position="79"/>
        <end position="91"/>
    </location>
</feature>
<evidence type="ECO:0008006" key="4">
    <source>
        <dbReference type="Google" id="ProtNLM"/>
    </source>
</evidence>
<dbReference type="RefSeq" id="WP_115216908.1">
    <property type="nucleotide sequence ID" value="NZ_QKWJ01000181.1"/>
</dbReference>
<organism evidence="2 3">
    <name type="scientific">Cupriavidus lacunae</name>
    <dbReference type="NCBI Taxonomy" id="2666307"/>
    <lineage>
        <taxon>Bacteria</taxon>
        <taxon>Pseudomonadati</taxon>
        <taxon>Pseudomonadota</taxon>
        <taxon>Betaproteobacteria</taxon>
        <taxon>Burkholderiales</taxon>
        <taxon>Burkholderiaceae</taxon>
        <taxon>Cupriavidus</taxon>
    </lineage>
</organism>
<feature type="region of interest" description="Disordered" evidence="1">
    <location>
        <begin position="64"/>
        <end position="112"/>
    </location>
</feature>
<reference evidence="3" key="1">
    <citation type="submission" date="2018-06" db="EMBL/GenBank/DDBJ databases">
        <authorList>
            <person name="Feng T."/>
            <person name="Jeon C.O."/>
        </authorList>
    </citation>
    <scope>NUCLEOTIDE SEQUENCE [LARGE SCALE GENOMIC DNA]</scope>
    <source>
        <strain evidence="3">S23</strain>
    </source>
</reference>
<dbReference type="EMBL" id="QKWJ01000181">
    <property type="protein sequence ID" value="RDJ97632.1"/>
    <property type="molecule type" value="Genomic_DNA"/>
</dbReference>
<keyword evidence="3" id="KW-1185">Reference proteome</keyword>
<gene>
    <name evidence="2" type="ORF">DN412_42190</name>
</gene>
<proteinExistence type="predicted"/>
<accession>A0A370MWC1</accession>
<evidence type="ECO:0000256" key="1">
    <source>
        <dbReference type="SAM" id="MobiDB-lite"/>
    </source>
</evidence>
<evidence type="ECO:0000313" key="3">
    <source>
        <dbReference type="Proteomes" id="UP000255165"/>
    </source>
</evidence>
<dbReference type="InterPro" id="IPR021945">
    <property type="entry name" value="DUF3562"/>
</dbReference>